<evidence type="ECO:0000256" key="2">
    <source>
        <dbReference type="ARBA" id="ARBA00022679"/>
    </source>
</evidence>
<feature type="transmembrane region" description="Helical" evidence="6">
    <location>
        <begin position="6"/>
        <end position="26"/>
    </location>
</feature>
<evidence type="ECO:0000256" key="4">
    <source>
        <dbReference type="ARBA" id="ARBA00022741"/>
    </source>
</evidence>
<dbReference type="InterPro" id="IPR034701">
    <property type="entry name" value="CdaA"/>
</dbReference>
<dbReference type="GO" id="GO:0106408">
    <property type="term" value="F:diadenylate cyclase activity"/>
    <property type="evidence" value="ECO:0007669"/>
    <property type="project" value="UniProtKB-EC"/>
</dbReference>
<feature type="transmembrane region" description="Helical" evidence="6">
    <location>
        <begin position="38"/>
        <end position="59"/>
    </location>
</feature>
<evidence type="ECO:0000313" key="9">
    <source>
        <dbReference type="EMBL" id="TMQ55644.1"/>
    </source>
</evidence>
<feature type="region of interest" description="Disordered" evidence="7">
    <location>
        <begin position="216"/>
        <end position="247"/>
    </location>
</feature>
<feature type="domain" description="DAC" evidence="8">
    <location>
        <begin position="79"/>
        <end position="241"/>
    </location>
</feature>
<dbReference type="EMBL" id="VBOS01000204">
    <property type="protein sequence ID" value="TMQ55644.1"/>
    <property type="molecule type" value="Genomic_DNA"/>
</dbReference>
<dbReference type="PROSITE" id="PS51794">
    <property type="entry name" value="DAC"/>
    <property type="match status" value="1"/>
</dbReference>
<keyword evidence="3 6" id="KW-0548">Nucleotidyltransferase</keyword>
<dbReference type="Gene3D" id="3.40.1700.10">
    <property type="entry name" value="DNA integrity scanning protein, DisA, N-terminal domain"/>
    <property type="match status" value="1"/>
</dbReference>
<proteinExistence type="inferred from homology"/>
<dbReference type="Pfam" id="PF19293">
    <property type="entry name" value="CdaA_N"/>
    <property type="match status" value="1"/>
</dbReference>
<dbReference type="PANTHER" id="PTHR34185">
    <property type="entry name" value="DIADENYLATE CYCLASE"/>
    <property type="match status" value="1"/>
</dbReference>
<evidence type="ECO:0000256" key="7">
    <source>
        <dbReference type="SAM" id="MobiDB-lite"/>
    </source>
</evidence>
<dbReference type="Proteomes" id="UP000317716">
    <property type="component" value="Unassembled WGS sequence"/>
</dbReference>
<dbReference type="Pfam" id="PF02457">
    <property type="entry name" value="DAC"/>
    <property type="match status" value="1"/>
</dbReference>
<evidence type="ECO:0000256" key="3">
    <source>
        <dbReference type="ARBA" id="ARBA00022695"/>
    </source>
</evidence>
<evidence type="ECO:0000256" key="1">
    <source>
        <dbReference type="ARBA" id="ARBA00000877"/>
    </source>
</evidence>
<reference evidence="9 10" key="1">
    <citation type="journal article" date="2019" name="Nat. Microbiol.">
        <title>Mediterranean grassland soil C-N compound turnover is dependent on rainfall and depth, and is mediated by genomically divergent microorganisms.</title>
        <authorList>
            <person name="Diamond S."/>
            <person name="Andeer P.F."/>
            <person name="Li Z."/>
            <person name="Crits-Christoph A."/>
            <person name="Burstein D."/>
            <person name="Anantharaman K."/>
            <person name="Lane K.R."/>
            <person name="Thomas B.C."/>
            <person name="Pan C."/>
            <person name="Northen T.R."/>
            <person name="Banfield J.F."/>
        </authorList>
    </citation>
    <scope>NUCLEOTIDE SEQUENCE [LARGE SCALE GENOMIC DNA]</scope>
    <source>
        <strain evidence="9">WS_2</strain>
    </source>
</reference>
<dbReference type="InterPro" id="IPR045585">
    <property type="entry name" value="CdaA_N"/>
</dbReference>
<dbReference type="GO" id="GO:0004016">
    <property type="term" value="F:adenylate cyclase activity"/>
    <property type="evidence" value="ECO:0007669"/>
    <property type="project" value="UniProtKB-UniRule"/>
</dbReference>
<dbReference type="InterPro" id="IPR036888">
    <property type="entry name" value="DNA_integrity_DisA_N_sf"/>
</dbReference>
<comment type="caution">
    <text evidence="9">The sequence shown here is derived from an EMBL/GenBank/DDBJ whole genome shotgun (WGS) entry which is preliminary data.</text>
</comment>
<comment type="caution">
    <text evidence="6">Lacks conserved residue(s) required for the propagation of feature annotation.</text>
</comment>
<accession>A0A538SWK3</accession>
<dbReference type="EC" id="2.7.7.85" evidence="6"/>
<dbReference type="AlphaFoldDB" id="A0A538SWK3"/>
<keyword evidence="4 6" id="KW-0547">Nucleotide-binding</keyword>
<evidence type="ECO:0000256" key="6">
    <source>
        <dbReference type="HAMAP-Rule" id="MF_01499"/>
    </source>
</evidence>
<dbReference type="InterPro" id="IPR003390">
    <property type="entry name" value="DNA_integrity_scan_DisA_N"/>
</dbReference>
<comment type="similarity">
    <text evidence="6">Belongs to the adenylate cyclase family. DacA/CdaA subfamily.</text>
</comment>
<dbReference type="InterPro" id="IPR050338">
    <property type="entry name" value="DisA"/>
</dbReference>
<comment type="subunit">
    <text evidence="6">Probably a homodimer.</text>
</comment>
<keyword evidence="5 6" id="KW-0067">ATP-binding</keyword>
<evidence type="ECO:0000259" key="8">
    <source>
        <dbReference type="PROSITE" id="PS51794"/>
    </source>
</evidence>
<keyword evidence="2 6" id="KW-0808">Transferase</keyword>
<dbReference type="HAMAP" id="MF_01499">
    <property type="entry name" value="DacA"/>
    <property type="match status" value="1"/>
</dbReference>
<keyword evidence="6" id="KW-0472">Membrane</keyword>
<keyword evidence="6" id="KW-0812">Transmembrane</keyword>
<keyword evidence="6" id="KW-1003">Cell membrane</keyword>
<comment type="function">
    <text evidence="6">Catalyzes the condensation of 2 ATP molecules into cyclic di-AMP (c-di-AMP), a second messenger used to regulate differing processes in different bacteria.</text>
</comment>
<gene>
    <name evidence="6" type="primary">dacA</name>
    <name evidence="9" type="ORF">E6K72_06095</name>
</gene>
<dbReference type="SUPFAM" id="SSF143597">
    <property type="entry name" value="YojJ-like"/>
    <property type="match status" value="1"/>
</dbReference>
<name>A0A538SWK3_UNCEI</name>
<sequence>MTPVHPIWLLDLLDILLVAALFYRLLIMAKGTRAAQMYVGVLVIVLVAFLANLSDLIAVKWIVKIVRPVALIAFVIVFQPELRHALAQLGRTRYFRAFLRGDSYGVLGEIVRGAEALALRRQGALVVLERNVGLRNFVDTGTRIDAKVSAALLETFFSPGSPLHDGAVIVREDTVLAAGCILPLSANPRLSGVLGTRHRAALGCTSASTRARCAPSWCGSSASGRRTRPRRSQPPSQARRPRAQGKRLTWARAAHNVPCFDLPRHPLSLAA</sequence>
<keyword evidence="6" id="KW-1133">Transmembrane helix</keyword>
<comment type="catalytic activity">
    <reaction evidence="1 6">
        <text>2 ATP = 3',3'-c-di-AMP + 2 diphosphate</text>
        <dbReference type="Rhea" id="RHEA:35655"/>
        <dbReference type="ChEBI" id="CHEBI:30616"/>
        <dbReference type="ChEBI" id="CHEBI:33019"/>
        <dbReference type="ChEBI" id="CHEBI:71500"/>
        <dbReference type="EC" id="2.7.7.85"/>
    </reaction>
</comment>
<evidence type="ECO:0000256" key="5">
    <source>
        <dbReference type="ARBA" id="ARBA00022840"/>
    </source>
</evidence>
<evidence type="ECO:0000313" key="10">
    <source>
        <dbReference type="Proteomes" id="UP000317716"/>
    </source>
</evidence>
<organism evidence="9 10">
    <name type="scientific">Eiseniibacteriota bacterium</name>
    <dbReference type="NCBI Taxonomy" id="2212470"/>
    <lineage>
        <taxon>Bacteria</taxon>
        <taxon>Candidatus Eiseniibacteriota</taxon>
    </lineage>
</organism>
<dbReference type="GO" id="GO:0005524">
    <property type="term" value="F:ATP binding"/>
    <property type="evidence" value="ECO:0007669"/>
    <property type="project" value="UniProtKB-UniRule"/>
</dbReference>
<protein>
    <recommendedName>
        <fullName evidence="6">Diadenylate cyclase</fullName>
        <shortName evidence="6">DAC</shortName>
        <ecNumber evidence="6">2.7.7.85</ecNumber>
    </recommendedName>
    <alternativeName>
        <fullName evidence="6">Cyclic-di-AMP synthase</fullName>
        <shortName evidence="6">c-di-AMP synthase</shortName>
    </alternativeName>
</protein>
<dbReference type="GO" id="GO:0006171">
    <property type="term" value="P:cAMP biosynthetic process"/>
    <property type="evidence" value="ECO:0007669"/>
    <property type="project" value="InterPro"/>
</dbReference>
<dbReference type="PANTHER" id="PTHR34185:SF1">
    <property type="entry name" value="DIADENYLATE CYCLASE"/>
    <property type="match status" value="1"/>
</dbReference>